<feature type="signal peptide" evidence="1">
    <location>
        <begin position="1"/>
        <end position="21"/>
    </location>
</feature>
<dbReference type="Proteomes" id="UP000029585">
    <property type="component" value="Unassembled WGS sequence"/>
</dbReference>
<dbReference type="PROSITE" id="PS51257">
    <property type="entry name" value="PROKAR_LIPOPROTEIN"/>
    <property type="match status" value="1"/>
</dbReference>
<accession>A0A096BBX1</accession>
<organism evidence="2 3">
    <name type="scientific">Flavonifractor plautii 1_3_50AFAA</name>
    <dbReference type="NCBI Taxonomy" id="742738"/>
    <lineage>
        <taxon>Bacteria</taxon>
        <taxon>Bacillati</taxon>
        <taxon>Bacillota</taxon>
        <taxon>Clostridia</taxon>
        <taxon>Eubacteriales</taxon>
        <taxon>Oscillospiraceae</taxon>
        <taxon>Flavonifractor</taxon>
    </lineage>
</organism>
<evidence type="ECO:0000313" key="2">
    <source>
        <dbReference type="EMBL" id="KGF56551.1"/>
    </source>
</evidence>
<dbReference type="HOGENOM" id="CLU_048406_0_0_9"/>
<name>A0A096BBX1_FLAPL</name>
<sequence length="459" mass="50828">MKKCRLLLAAGLLMFLTGCFSQSVEEFYAPPKAPDDYLKLDNEINKVLTQGGEYAAPLSGELTQKVQLQDLDGDGVQEAIAFFRVSADERPLKIYIYRQVGENYEVAAVIEGSGNAIDSIYYENLDDSPSKELIVDWETAGQRHSLAAYSIDRYEVLELMRTDHAGFQIYDVDGDGQKEILVLQMAAGEVGQAESFVNSAPGSRVEVYNFRDGILELDASAPLSNGVEKLVSMKTGYLQNMAPALFVTSTYAENGQITDIFAWKNGGLENVTLEPDTGESDSTIRWSTEVESTKVSYTDINHDGILELPSAYALPDPNNVGTAPNFWAIRWWQYDINGVSHLVYTTYHNSRDGWYFVLPEAWSGKVTLSRSDLAGGGERAVIFSYWEGSADTAPVPFLVIYKLTGDNRVMRANMADRFLLPNTGEEKETIYAARLIESGWDCGLDEEGVKANFALITSD</sequence>
<keyword evidence="3" id="KW-1185">Reference proteome</keyword>
<protein>
    <recommendedName>
        <fullName evidence="4">VCBS repeat-containing protein</fullName>
    </recommendedName>
</protein>
<dbReference type="PATRIC" id="fig|742738.3.peg.999"/>
<keyword evidence="1" id="KW-0732">Signal</keyword>
<feature type="chain" id="PRO_5038718815" description="VCBS repeat-containing protein" evidence="1">
    <location>
        <begin position="22"/>
        <end position="459"/>
    </location>
</feature>
<dbReference type="InterPro" id="IPR028994">
    <property type="entry name" value="Integrin_alpha_N"/>
</dbReference>
<dbReference type="eggNOG" id="COG0457">
    <property type="taxonomic scope" value="Bacteria"/>
</dbReference>
<dbReference type="GeneID" id="63974127"/>
<dbReference type="RefSeq" id="WP_007493840.1">
    <property type="nucleotide sequence ID" value="NZ_KN174162.1"/>
</dbReference>
<evidence type="ECO:0000313" key="3">
    <source>
        <dbReference type="Proteomes" id="UP000029585"/>
    </source>
</evidence>
<evidence type="ECO:0000256" key="1">
    <source>
        <dbReference type="SAM" id="SignalP"/>
    </source>
</evidence>
<dbReference type="AlphaFoldDB" id="A0A096BBX1"/>
<dbReference type="SUPFAM" id="SSF69318">
    <property type="entry name" value="Integrin alpha N-terminal domain"/>
    <property type="match status" value="1"/>
</dbReference>
<comment type="caution">
    <text evidence="2">The sequence shown here is derived from an EMBL/GenBank/DDBJ whole genome shotgun (WGS) entry which is preliminary data.</text>
</comment>
<dbReference type="EMBL" id="ADLO01000039">
    <property type="protein sequence ID" value="KGF56551.1"/>
    <property type="molecule type" value="Genomic_DNA"/>
</dbReference>
<proteinExistence type="predicted"/>
<gene>
    <name evidence="2" type="ORF">HMPREF9460_00965</name>
</gene>
<reference evidence="2 3" key="1">
    <citation type="submission" date="2011-08" db="EMBL/GenBank/DDBJ databases">
        <title>The Genome Sequence of Clostridium orbiscindens 1_3_50AFAA.</title>
        <authorList>
            <consortium name="The Broad Institute Genome Sequencing Platform"/>
            <person name="Earl A."/>
            <person name="Ward D."/>
            <person name="Feldgarden M."/>
            <person name="Gevers D."/>
            <person name="Daigneault M."/>
            <person name="Strauss J."/>
            <person name="Allen-Vercoe E."/>
            <person name="Young S.K."/>
            <person name="Zeng Q."/>
            <person name="Gargeya S."/>
            <person name="Fitzgerald M."/>
            <person name="Haas B."/>
            <person name="Abouelleil A."/>
            <person name="Alvarado L."/>
            <person name="Arachchi H.M."/>
            <person name="Berlin A."/>
            <person name="Brown A."/>
            <person name="Chapman S.B."/>
            <person name="Chen Z."/>
            <person name="Dunbar C."/>
            <person name="Freedman E."/>
            <person name="Gearin G."/>
            <person name="Gellesch M."/>
            <person name="Goldberg J."/>
            <person name="Griggs A."/>
            <person name="Gujja S."/>
            <person name="Heiman D."/>
            <person name="Howarth C."/>
            <person name="Larson L."/>
            <person name="Lui A."/>
            <person name="MacDonald P.J.P."/>
            <person name="Montmayeur A."/>
            <person name="Murphy C."/>
            <person name="Neiman D."/>
            <person name="Pearson M."/>
            <person name="Priest M."/>
            <person name="Roberts A."/>
            <person name="Saif S."/>
            <person name="Shea T."/>
            <person name="Shenoy N."/>
            <person name="Sisk P."/>
            <person name="Stolte C."/>
            <person name="Sykes S."/>
            <person name="Wortman J."/>
            <person name="Nusbaum C."/>
            <person name="Birren B."/>
        </authorList>
    </citation>
    <scope>NUCLEOTIDE SEQUENCE [LARGE SCALE GENOMIC DNA]</scope>
    <source>
        <strain evidence="2 3">1_3_50AFAA</strain>
    </source>
</reference>
<evidence type="ECO:0008006" key="4">
    <source>
        <dbReference type="Google" id="ProtNLM"/>
    </source>
</evidence>